<sequence length="338" mass="36924">MLYTDIPTIPFHPVAADNEQSQRCRSIYHHPTVLQASLRHAFKHALPSLSHISHTTNLYTMAGLPQTTTSPIAYDSSSFHTDAAGIPTRGPTTLSAPARTRTWVSPLSILRYEAVIQPPWLLIIRGMQLFLAWVVIGMLATTLVFNDFPGFHPPLVALLFAACFTVFPVSLQTTPCIPLQLRIDARTILLMDVLATLLWGTTLAAFASAVRATNYQYWGGVNWLDPRPFATGPNPTDARIAWRCALAAIYIGGAEFFLFLITTLVFAYHYHLALITLTTRVPGDIEATATAPLNSVPVTKEPLVDGDRLTVQHGAPHANGAAGEKVFLGTHPVEPTQV</sequence>
<evidence type="ECO:0008006" key="4">
    <source>
        <dbReference type="Google" id="ProtNLM"/>
    </source>
</evidence>
<accession>A0A9P4P0G6</accession>
<proteinExistence type="predicted"/>
<feature type="transmembrane region" description="Helical" evidence="1">
    <location>
        <begin position="151"/>
        <end position="169"/>
    </location>
</feature>
<keyword evidence="1" id="KW-1133">Transmembrane helix</keyword>
<feature type="transmembrane region" description="Helical" evidence="1">
    <location>
        <begin position="189"/>
        <end position="210"/>
    </location>
</feature>
<dbReference type="AlphaFoldDB" id="A0A9P4P0G6"/>
<comment type="caution">
    <text evidence="2">The sequence shown here is derived from an EMBL/GenBank/DDBJ whole genome shotgun (WGS) entry which is preliminary data.</text>
</comment>
<evidence type="ECO:0000313" key="2">
    <source>
        <dbReference type="EMBL" id="KAF2434997.1"/>
    </source>
</evidence>
<name>A0A9P4P0G6_9PEZI</name>
<keyword evidence="1" id="KW-0812">Transmembrane</keyword>
<evidence type="ECO:0000256" key="1">
    <source>
        <dbReference type="SAM" id="Phobius"/>
    </source>
</evidence>
<protein>
    <recommendedName>
        <fullName evidence="4">MARVEL domain-containing protein</fullName>
    </recommendedName>
</protein>
<organism evidence="2 3">
    <name type="scientific">Tothia fuscella</name>
    <dbReference type="NCBI Taxonomy" id="1048955"/>
    <lineage>
        <taxon>Eukaryota</taxon>
        <taxon>Fungi</taxon>
        <taxon>Dikarya</taxon>
        <taxon>Ascomycota</taxon>
        <taxon>Pezizomycotina</taxon>
        <taxon>Dothideomycetes</taxon>
        <taxon>Pleosporomycetidae</taxon>
        <taxon>Venturiales</taxon>
        <taxon>Cylindrosympodiaceae</taxon>
        <taxon>Tothia</taxon>
    </lineage>
</organism>
<feature type="transmembrane region" description="Helical" evidence="1">
    <location>
        <begin position="120"/>
        <end position="145"/>
    </location>
</feature>
<reference evidence="2" key="1">
    <citation type="journal article" date="2020" name="Stud. Mycol.">
        <title>101 Dothideomycetes genomes: a test case for predicting lifestyles and emergence of pathogens.</title>
        <authorList>
            <person name="Haridas S."/>
            <person name="Albert R."/>
            <person name="Binder M."/>
            <person name="Bloem J."/>
            <person name="Labutti K."/>
            <person name="Salamov A."/>
            <person name="Andreopoulos B."/>
            <person name="Baker S."/>
            <person name="Barry K."/>
            <person name="Bills G."/>
            <person name="Bluhm B."/>
            <person name="Cannon C."/>
            <person name="Castanera R."/>
            <person name="Culley D."/>
            <person name="Daum C."/>
            <person name="Ezra D."/>
            <person name="Gonzalez J."/>
            <person name="Henrissat B."/>
            <person name="Kuo A."/>
            <person name="Liang C."/>
            <person name="Lipzen A."/>
            <person name="Lutzoni F."/>
            <person name="Magnuson J."/>
            <person name="Mondo S."/>
            <person name="Nolan M."/>
            <person name="Ohm R."/>
            <person name="Pangilinan J."/>
            <person name="Park H.-J."/>
            <person name="Ramirez L."/>
            <person name="Alfaro M."/>
            <person name="Sun H."/>
            <person name="Tritt A."/>
            <person name="Yoshinaga Y."/>
            <person name="Zwiers L.-H."/>
            <person name="Turgeon B."/>
            <person name="Goodwin S."/>
            <person name="Spatafora J."/>
            <person name="Crous P."/>
            <person name="Grigoriev I."/>
        </authorList>
    </citation>
    <scope>NUCLEOTIDE SEQUENCE</scope>
    <source>
        <strain evidence="2">CBS 130266</strain>
    </source>
</reference>
<dbReference type="EMBL" id="MU007014">
    <property type="protein sequence ID" value="KAF2434997.1"/>
    <property type="molecule type" value="Genomic_DNA"/>
</dbReference>
<keyword evidence="1" id="KW-0472">Membrane</keyword>
<dbReference type="Proteomes" id="UP000800235">
    <property type="component" value="Unassembled WGS sequence"/>
</dbReference>
<keyword evidence="3" id="KW-1185">Reference proteome</keyword>
<evidence type="ECO:0000313" key="3">
    <source>
        <dbReference type="Proteomes" id="UP000800235"/>
    </source>
</evidence>
<gene>
    <name evidence="2" type="ORF">EJ08DRAFT_386785</name>
</gene>
<feature type="transmembrane region" description="Helical" evidence="1">
    <location>
        <begin position="240"/>
        <end position="268"/>
    </location>
</feature>